<dbReference type="PRINTS" id="PR00455">
    <property type="entry name" value="HTHTETR"/>
</dbReference>
<evidence type="ECO:0000313" key="6">
    <source>
        <dbReference type="EMBL" id="MDA4846593.1"/>
    </source>
</evidence>
<evidence type="ECO:0000313" key="7">
    <source>
        <dbReference type="Proteomes" id="UP001148313"/>
    </source>
</evidence>
<feature type="domain" description="HTH tetR-type" evidence="5">
    <location>
        <begin position="18"/>
        <end position="78"/>
    </location>
</feature>
<dbReference type="InterPro" id="IPR050109">
    <property type="entry name" value="HTH-type_TetR-like_transc_reg"/>
</dbReference>
<keyword evidence="7" id="KW-1185">Reference proteome</keyword>
<dbReference type="RefSeq" id="WP_271090363.1">
    <property type="nucleotide sequence ID" value="NZ_JAPJZH010000008.1"/>
</dbReference>
<dbReference type="Gene3D" id="1.10.357.10">
    <property type="entry name" value="Tetracycline Repressor, domain 2"/>
    <property type="match status" value="1"/>
</dbReference>
<organism evidence="6 7">
    <name type="scientific">Hoeflea poritis</name>
    <dbReference type="NCBI Taxonomy" id="2993659"/>
    <lineage>
        <taxon>Bacteria</taxon>
        <taxon>Pseudomonadati</taxon>
        <taxon>Pseudomonadota</taxon>
        <taxon>Alphaproteobacteria</taxon>
        <taxon>Hyphomicrobiales</taxon>
        <taxon>Rhizobiaceae</taxon>
        <taxon>Hoeflea</taxon>
    </lineage>
</organism>
<name>A0ABT4VRE8_9HYPH</name>
<dbReference type="PANTHER" id="PTHR30055">
    <property type="entry name" value="HTH-TYPE TRANSCRIPTIONAL REGULATOR RUTR"/>
    <property type="match status" value="1"/>
</dbReference>
<keyword evidence="1" id="KW-0805">Transcription regulation</keyword>
<sequence>MPQAPEKKRKFPHQKRAQKTIEEILEATAQLLEHGGRAGLTTNHIARRAGYSIGTLYRYFPHKLAIMREMVEAELKQQEMATRALLERTDGLDADELILGVVRAILQRFGRSRARKSVLTTLIHDTELVARTNETNLRIMHMFQTRLVEIDPARFRRPTEISCLALSGALLGSIRSTLFSEPRYLKDPEYERELVAMVTHFVSTRDEAVEQ</sequence>
<evidence type="ECO:0000256" key="2">
    <source>
        <dbReference type="ARBA" id="ARBA00023125"/>
    </source>
</evidence>
<dbReference type="SUPFAM" id="SSF46689">
    <property type="entry name" value="Homeodomain-like"/>
    <property type="match status" value="1"/>
</dbReference>
<evidence type="ECO:0000256" key="3">
    <source>
        <dbReference type="ARBA" id="ARBA00023163"/>
    </source>
</evidence>
<feature type="DNA-binding region" description="H-T-H motif" evidence="4">
    <location>
        <begin position="41"/>
        <end position="60"/>
    </location>
</feature>
<dbReference type="Proteomes" id="UP001148313">
    <property type="component" value="Unassembled WGS sequence"/>
</dbReference>
<gene>
    <name evidence="6" type="ORF">OOZ53_14610</name>
</gene>
<dbReference type="PANTHER" id="PTHR30055:SF234">
    <property type="entry name" value="HTH-TYPE TRANSCRIPTIONAL REGULATOR BETI"/>
    <property type="match status" value="1"/>
</dbReference>
<evidence type="ECO:0000256" key="4">
    <source>
        <dbReference type="PROSITE-ProRule" id="PRU00335"/>
    </source>
</evidence>
<accession>A0ABT4VRE8</accession>
<comment type="caution">
    <text evidence="6">The sequence shown here is derived from an EMBL/GenBank/DDBJ whole genome shotgun (WGS) entry which is preliminary data.</text>
</comment>
<proteinExistence type="predicted"/>
<reference evidence="6" key="1">
    <citation type="submission" date="2022-11" db="EMBL/GenBank/DDBJ databases">
        <title>Hoeflea poritis sp. nov., isolated from scleractinian coral Porites lutea.</title>
        <authorList>
            <person name="Zhang G."/>
            <person name="Wei Q."/>
            <person name="Cai L."/>
        </authorList>
    </citation>
    <scope>NUCLEOTIDE SEQUENCE</scope>
    <source>
        <strain evidence="6">E7-10</strain>
    </source>
</reference>
<dbReference type="InterPro" id="IPR001647">
    <property type="entry name" value="HTH_TetR"/>
</dbReference>
<dbReference type="InterPro" id="IPR009057">
    <property type="entry name" value="Homeodomain-like_sf"/>
</dbReference>
<keyword evidence="2 4" id="KW-0238">DNA-binding</keyword>
<dbReference type="EMBL" id="JAPJZH010000008">
    <property type="protein sequence ID" value="MDA4846593.1"/>
    <property type="molecule type" value="Genomic_DNA"/>
</dbReference>
<dbReference type="Pfam" id="PF00440">
    <property type="entry name" value="TetR_N"/>
    <property type="match status" value="1"/>
</dbReference>
<dbReference type="PROSITE" id="PS50977">
    <property type="entry name" value="HTH_TETR_2"/>
    <property type="match status" value="1"/>
</dbReference>
<evidence type="ECO:0000259" key="5">
    <source>
        <dbReference type="PROSITE" id="PS50977"/>
    </source>
</evidence>
<protein>
    <submittedName>
        <fullName evidence="6">TetR/AcrR family transcriptional regulator</fullName>
    </submittedName>
</protein>
<keyword evidence="3" id="KW-0804">Transcription</keyword>
<evidence type="ECO:0000256" key="1">
    <source>
        <dbReference type="ARBA" id="ARBA00023015"/>
    </source>
</evidence>